<evidence type="ECO:0000256" key="1">
    <source>
        <dbReference type="ARBA" id="ARBA00022729"/>
    </source>
</evidence>
<dbReference type="EMBL" id="ABCK01000005">
    <property type="protein sequence ID" value="EDM28470.1"/>
    <property type="molecule type" value="Genomic_DNA"/>
</dbReference>
<accession>A6DJ34</accession>
<gene>
    <name evidence="3" type="ORF">LNTAR_11156</name>
</gene>
<dbReference type="PANTHER" id="PTHR43037">
    <property type="entry name" value="UNNAMED PRODUCT-RELATED"/>
    <property type="match status" value="1"/>
</dbReference>
<dbReference type="OrthoDB" id="9764953at2"/>
<dbReference type="RefSeq" id="WP_007277910.1">
    <property type="nucleotide sequence ID" value="NZ_ABCK01000005.1"/>
</dbReference>
<evidence type="ECO:0000313" key="3">
    <source>
        <dbReference type="EMBL" id="EDM28470.1"/>
    </source>
</evidence>
<feature type="domain" description="Dienelactone hydrolase" evidence="2">
    <location>
        <begin position="113"/>
        <end position="218"/>
    </location>
</feature>
<keyword evidence="1" id="KW-0732">Signal</keyword>
<name>A6DJ34_9BACT</name>
<reference evidence="3 4" key="1">
    <citation type="journal article" date="2010" name="J. Bacteriol.">
        <title>Genome sequence of Lentisphaera araneosa HTCC2155T, the type species of the order Lentisphaerales in the phylum Lentisphaerae.</title>
        <authorList>
            <person name="Thrash J.C."/>
            <person name="Cho J.C."/>
            <person name="Vergin K.L."/>
            <person name="Morris R.M."/>
            <person name="Giovannoni S.J."/>
        </authorList>
    </citation>
    <scope>NUCLEOTIDE SEQUENCE [LARGE SCALE GENOMIC DNA]</scope>
    <source>
        <strain evidence="3 4">HTCC2155</strain>
    </source>
</reference>
<dbReference type="PANTHER" id="PTHR43037:SF1">
    <property type="entry name" value="BLL1128 PROTEIN"/>
    <property type="match status" value="1"/>
</dbReference>
<dbReference type="InterPro" id="IPR002925">
    <property type="entry name" value="Dienelactn_hydro"/>
</dbReference>
<dbReference type="AlphaFoldDB" id="A6DJ34"/>
<comment type="caution">
    <text evidence="3">The sequence shown here is derived from an EMBL/GenBank/DDBJ whole genome shotgun (WGS) entry which is preliminary data.</text>
</comment>
<dbReference type="STRING" id="313628.LNTAR_11156"/>
<dbReference type="GO" id="GO:0016787">
    <property type="term" value="F:hydrolase activity"/>
    <property type="evidence" value="ECO:0007669"/>
    <property type="project" value="InterPro"/>
</dbReference>
<dbReference type="InterPro" id="IPR050955">
    <property type="entry name" value="Plant_Biomass_Hydrol_Est"/>
</dbReference>
<protein>
    <recommendedName>
        <fullName evidence="2">Dienelactone hydrolase domain-containing protein</fullName>
    </recommendedName>
</protein>
<evidence type="ECO:0000313" key="4">
    <source>
        <dbReference type="Proteomes" id="UP000004947"/>
    </source>
</evidence>
<evidence type="ECO:0000259" key="2">
    <source>
        <dbReference type="Pfam" id="PF01738"/>
    </source>
</evidence>
<dbReference type="InterPro" id="IPR029058">
    <property type="entry name" value="AB_hydrolase_fold"/>
</dbReference>
<proteinExistence type="predicted"/>
<dbReference type="Gene3D" id="3.40.50.1820">
    <property type="entry name" value="alpha/beta hydrolase"/>
    <property type="match status" value="1"/>
</dbReference>
<dbReference type="Pfam" id="PF01738">
    <property type="entry name" value="DLH"/>
    <property type="match status" value="1"/>
</dbReference>
<sequence length="259" mass="29089">MKNILYVLLALASVNAYSKTKVEDWVIQAHEAHKIGNEQYRLLKPIEFDGSKKYPVIVSLHGAGGRGNDNIKQLRRWNQYLAEEQVRKDYPCYVVVPQTSKHWGQSSLNTIKEIIKNLQSVDMDRIYITGFSMGGHGTYILTQLDPEYFAAAAPAAGTGLKKTEDFIDVNKIKDIPFWAFHGDQDPVCPIDKQHKVFKEMKAVGGNMKFTIWAGDKHSGKTGLKTVAGGDNGSTQMSSDRCDSEPVFMKWLFAQKKSTK</sequence>
<dbReference type="eggNOG" id="COG4099">
    <property type="taxonomic scope" value="Bacteria"/>
</dbReference>
<organism evidence="3 4">
    <name type="scientific">Lentisphaera araneosa HTCC2155</name>
    <dbReference type="NCBI Taxonomy" id="313628"/>
    <lineage>
        <taxon>Bacteria</taxon>
        <taxon>Pseudomonadati</taxon>
        <taxon>Lentisphaerota</taxon>
        <taxon>Lentisphaeria</taxon>
        <taxon>Lentisphaerales</taxon>
        <taxon>Lentisphaeraceae</taxon>
        <taxon>Lentisphaera</taxon>
    </lineage>
</organism>
<keyword evidence="4" id="KW-1185">Reference proteome</keyword>
<dbReference type="Proteomes" id="UP000004947">
    <property type="component" value="Unassembled WGS sequence"/>
</dbReference>
<dbReference type="SUPFAM" id="SSF53474">
    <property type="entry name" value="alpha/beta-Hydrolases"/>
    <property type="match status" value="1"/>
</dbReference>